<organism evidence="2 3">
    <name type="scientific">Tahibacter amnicola</name>
    <dbReference type="NCBI Taxonomy" id="2976241"/>
    <lineage>
        <taxon>Bacteria</taxon>
        <taxon>Pseudomonadati</taxon>
        <taxon>Pseudomonadota</taxon>
        <taxon>Gammaproteobacteria</taxon>
        <taxon>Lysobacterales</taxon>
        <taxon>Rhodanobacteraceae</taxon>
        <taxon>Tahibacter</taxon>
    </lineage>
</organism>
<dbReference type="RefSeq" id="WP_261695909.1">
    <property type="nucleotide sequence ID" value="NZ_CP104694.1"/>
</dbReference>
<evidence type="ECO:0000256" key="1">
    <source>
        <dbReference type="SAM" id="SignalP"/>
    </source>
</evidence>
<keyword evidence="3" id="KW-1185">Reference proteome</keyword>
<feature type="signal peptide" evidence="1">
    <location>
        <begin position="1"/>
        <end position="28"/>
    </location>
</feature>
<protein>
    <recommendedName>
        <fullName evidence="4">SIMPL domain-containing protein</fullName>
    </recommendedName>
</protein>
<keyword evidence="1" id="KW-0732">Signal</keyword>
<dbReference type="Proteomes" id="UP001064632">
    <property type="component" value="Chromosome"/>
</dbReference>
<gene>
    <name evidence="2" type="ORF">N4264_04655</name>
</gene>
<dbReference type="PROSITE" id="PS51257">
    <property type="entry name" value="PROKAR_LIPOPROTEIN"/>
    <property type="match status" value="1"/>
</dbReference>
<accession>A0ABY6BKP4</accession>
<evidence type="ECO:0008006" key="4">
    <source>
        <dbReference type="Google" id="ProtNLM"/>
    </source>
</evidence>
<feature type="chain" id="PRO_5045975683" description="SIMPL domain-containing protein" evidence="1">
    <location>
        <begin position="29"/>
        <end position="247"/>
    </location>
</feature>
<dbReference type="EMBL" id="CP104694">
    <property type="protein sequence ID" value="UXI68950.1"/>
    <property type="molecule type" value="Genomic_DNA"/>
</dbReference>
<dbReference type="InterPro" id="IPR010916">
    <property type="entry name" value="TonB_box_CS"/>
</dbReference>
<sequence length="247" mass="27417">MRVRYFGRKGWTTAFIAAVACAAGPAAAQEEKLETIVVTGSRISYRDLLETPAVSITRPGDYLLLSLTLVSDTRNKESRENEIHETIRKMQASAGKSFQLVYGDTFLSTIDSKNYQIPLDDDDKRPDVSKVTIFVRTAIGGKPEKAEELTRELRDFVGKAERMGRTEIDVASETALSLTRPERFRYELVTAIAEDTARIRGQLGAGCEVSIEGLSSRIEWQRVSASELMLYIPYTMAIEHCGTGKPG</sequence>
<dbReference type="PROSITE" id="PS00430">
    <property type="entry name" value="TONB_DEPENDENT_REC_1"/>
    <property type="match status" value="1"/>
</dbReference>
<name>A0ABY6BKP4_9GAMM</name>
<evidence type="ECO:0000313" key="3">
    <source>
        <dbReference type="Proteomes" id="UP001064632"/>
    </source>
</evidence>
<reference evidence="2" key="1">
    <citation type="submission" date="2022-09" db="EMBL/GenBank/DDBJ databases">
        <title>Tahibacter sp. nov., isolated from a fresh water.</title>
        <authorList>
            <person name="Baek J.H."/>
            <person name="Lee J.K."/>
            <person name="Kim J.M."/>
            <person name="Jeon C.O."/>
        </authorList>
    </citation>
    <scope>NUCLEOTIDE SEQUENCE</scope>
    <source>
        <strain evidence="2">W38</strain>
    </source>
</reference>
<evidence type="ECO:0000313" key="2">
    <source>
        <dbReference type="EMBL" id="UXI68950.1"/>
    </source>
</evidence>
<proteinExistence type="predicted"/>